<protein>
    <recommendedName>
        <fullName evidence="4">Transmembrane protein</fullName>
    </recommendedName>
</protein>
<accession>X8JLG7</accession>
<dbReference type="InterPro" id="IPR012917">
    <property type="entry name" value="DUF3294"/>
</dbReference>
<feature type="signal peptide" evidence="1">
    <location>
        <begin position="1"/>
        <end position="20"/>
    </location>
</feature>
<comment type="caution">
    <text evidence="2">The sequence shown here is derived from an EMBL/GenBank/DDBJ whole genome shotgun (WGS) entry which is preliminary data.</text>
</comment>
<dbReference type="Pfam" id="PF07957">
    <property type="entry name" value="DUF3294"/>
    <property type="match status" value="1"/>
</dbReference>
<evidence type="ECO:0000313" key="3">
    <source>
        <dbReference type="Proteomes" id="UP000030108"/>
    </source>
</evidence>
<name>X8JLG7_9AGAM</name>
<dbReference type="Proteomes" id="UP000030108">
    <property type="component" value="Unassembled WGS sequence"/>
</dbReference>
<evidence type="ECO:0008006" key="4">
    <source>
        <dbReference type="Google" id="ProtNLM"/>
    </source>
</evidence>
<evidence type="ECO:0000313" key="2">
    <source>
        <dbReference type="EMBL" id="EUC64539.1"/>
    </source>
</evidence>
<proteinExistence type="predicted"/>
<evidence type="ECO:0000256" key="1">
    <source>
        <dbReference type="SAM" id="SignalP"/>
    </source>
</evidence>
<keyword evidence="1" id="KW-0732">Signal</keyword>
<feature type="chain" id="PRO_5004986795" description="Transmembrane protein" evidence="1">
    <location>
        <begin position="21"/>
        <end position="315"/>
    </location>
</feature>
<organism evidence="2 3">
    <name type="scientific">Rhizoctonia solani AG-3 Rhs1AP</name>
    <dbReference type="NCBI Taxonomy" id="1086054"/>
    <lineage>
        <taxon>Eukaryota</taxon>
        <taxon>Fungi</taxon>
        <taxon>Dikarya</taxon>
        <taxon>Basidiomycota</taxon>
        <taxon>Agaricomycotina</taxon>
        <taxon>Agaricomycetes</taxon>
        <taxon>Cantharellales</taxon>
        <taxon>Ceratobasidiaceae</taxon>
        <taxon>Rhizoctonia</taxon>
    </lineage>
</organism>
<dbReference type="EMBL" id="JATN01000313">
    <property type="protein sequence ID" value="EUC64539.1"/>
    <property type="molecule type" value="Genomic_DNA"/>
</dbReference>
<dbReference type="OrthoDB" id="3153469at2759"/>
<sequence length="315" mass="34991">MQYPRLILALIAVLPSLVLAADIQFFAEKDCSGTLSHEYNIVPCGTCITPPDGSSAALVSNVSNRHLVTVYNVEDCKSDSIVLESLAGCPQKIVQSSVASTLDTVSCSQCHSLVAHCRTNSQLNWVQLDRLIGHRLLDDNPPRNKARLESPDLIVFFKRWKNVSTHATNPIFLPHIPYTDQHSLMANAHIQKLWRSLQIIINQLGVIADAQWNISGRSTNSNVHHLYGRLYPLPLPDGGHPDGFPDTLEDFMGLNREQLNQLIQQYELLDDEQPRTNAERRAVLGSYWGPHTVLPVGLAGARACWYFAVADLVEG</sequence>
<gene>
    <name evidence="2" type="ORF">RSOL_513910</name>
</gene>
<dbReference type="AlphaFoldDB" id="X8JLG7"/>
<reference evidence="3" key="1">
    <citation type="journal article" date="2014" name="Genome Announc.">
        <title>Draft genome sequence of the plant-pathogenic soil fungus Rhizoctonia solani anastomosis group 3 strain Rhs1AP.</title>
        <authorList>
            <person name="Cubeta M.A."/>
            <person name="Thomas E."/>
            <person name="Dean R.A."/>
            <person name="Jabaji S."/>
            <person name="Neate S.M."/>
            <person name="Tavantzis S."/>
            <person name="Toda T."/>
            <person name="Vilgalys R."/>
            <person name="Bharathan N."/>
            <person name="Fedorova-Abrams N."/>
            <person name="Pakala S.B."/>
            <person name="Pakala S.M."/>
            <person name="Zafar N."/>
            <person name="Joardar V."/>
            <person name="Losada L."/>
            <person name="Nierman W.C."/>
        </authorList>
    </citation>
    <scope>NUCLEOTIDE SEQUENCE [LARGE SCALE GENOMIC DNA]</scope>
    <source>
        <strain evidence="3">AG-3</strain>
    </source>
</reference>
<feature type="non-terminal residue" evidence="2">
    <location>
        <position position="315"/>
    </location>
</feature>